<evidence type="ECO:0000313" key="3">
    <source>
        <dbReference type="Proteomes" id="UP001417504"/>
    </source>
</evidence>
<protein>
    <submittedName>
        <fullName evidence="2">Uncharacterized protein</fullName>
    </submittedName>
</protein>
<dbReference type="AlphaFoldDB" id="A0AAP0PLA3"/>
<name>A0AAP0PLA3_9MAGN</name>
<feature type="region of interest" description="Disordered" evidence="1">
    <location>
        <begin position="141"/>
        <end position="179"/>
    </location>
</feature>
<gene>
    <name evidence="2" type="ORF">Sjap_004859</name>
</gene>
<evidence type="ECO:0000256" key="1">
    <source>
        <dbReference type="SAM" id="MobiDB-lite"/>
    </source>
</evidence>
<comment type="caution">
    <text evidence="2">The sequence shown here is derived from an EMBL/GenBank/DDBJ whole genome shotgun (WGS) entry which is preliminary data.</text>
</comment>
<organism evidence="2 3">
    <name type="scientific">Stephania japonica</name>
    <dbReference type="NCBI Taxonomy" id="461633"/>
    <lineage>
        <taxon>Eukaryota</taxon>
        <taxon>Viridiplantae</taxon>
        <taxon>Streptophyta</taxon>
        <taxon>Embryophyta</taxon>
        <taxon>Tracheophyta</taxon>
        <taxon>Spermatophyta</taxon>
        <taxon>Magnoliopsida</taxon>
        <taxon>Ranunculales</taxon>
        <taxon>Menispermaceae</taxon>
        <taxon>Menispermoideae</taxon>
        <taxon>Cissampelideae</taxon>
        <taxon>Stephania</taxon>
    </lineage>
</organism>
<keyword evidence="3" id="KW-1185">Reference proteome</keyword>
<sequence length="179" mass="19361">MLVSIKAGRRSPSGDSTGQRKPPIYDCLVNVCLGMSDHYLGLVQILGLSGGMGQRLDPKSGKGRHRSYLEARRFELAWAWAWAWAGRGLGRVVLSNADEFLWRAKGLRLANRNLDKFRGGLVRVDCQGSDSLAYIDGNGRNVENVGSSSDENGPIGEGAHHGESSGSSEEEGGSSSWRK</sequence>
<dbReference type="Proteomes" id="UP001417504">
    <property type="component" value="Unassembled WGS sequence"/>
</dbReference>
<proteinExistence type="predicted"/>
<dbReference type="EMBL" id="JBBNAE010000002">
    <property type="protein sequence ID" value="KAK9144956.1"/>
    <property type="molecule type" value="Genomic_DNA"/>
</dbReference>
<reference evidence="2 3" key="1">
    <citation type="submission" date="2024-01" db="EMBL/GenBank/DDBJ databases">
        <title>Genome assemblies of Stephania.</title>
        <authorList>
            <person name="Yang L."/>
        </authorList>
    </citation>
    <scope>NUCLEOTIDE SEQUENCE [LARGE SCALE GENOMIC DNA]</scope>
    <source>
        <strain evidence="2">QJT</strain>
        <tissue evidence="2">Leaf</tissue>
    </source>
</reference>
<evidence type="ECO:0000313" key="2">
    <source>
        <dbReference type="EMBL" id="KAK9144956.1"/>
    </source>
</evidence>
<accession>A0AAP0PLA3</accession>